<evidence type="ECO:0000256" key="1">
    <source>
        <dbReference type="SAM" id="Phobius"/>
    </source>
</evidence>
<keyword evidence="1" id="KW-0812">Transmembrane</keyword>
<dbReference type="EnsemblMetazoa" id="CJA17979b.1">
    <property type="protein sequence ID" value="CJA17979b.1"/>
    <property type="gene ID" value="WBGene00137183"/>
</dbReference>
<dbReference type="AlphaFoldDB" id="A0A8R1I380"/>
<organism evidence="2 3">
    <name type="scientific">Caenorhabditis japonica</name>
    <dbReference type="NCBI Taxonomy" id="281687"/>
    <lineage>
        <taxon>Eukaryota</taxon>
        <taxon>Metazoa</taxon>
        <taxon>Ecdysozoa</taxon>
        <taxon>Nematoda</taxon>
        <taxon>Chromadorea</taxon>
        <taxon>Rhabditida</taxon>
        <taxon>Rhabditina</taxon>
        <taxon>Rhabditomorpha</taxon>
        <taxon>Rhabditoidea</taxon>
        <taxon>Rhabditidae</taxon>
        <taxon>Peloderinae</taxon>
        <taxon>Caenorhabditis</taxon>
    </lineage>
</organism>
<keyword evidence="1" id="KW-0472">Membrane</keyword>
<name>A0A8R1I380_CAEJA</name>
<dbReference type="Pfam" id="PF10319">
    <property type="entry name" value="7TM_GPCR_Srj"/>
    <property type="match status" value="1"/>
</dbReference>
<accession>A0A8R1I380</accession>
<dbReference type="InterPro" id="IPR019423">
    <property type="entry name" value="7TM_GPCR_serpentine_rcpt_Srj"/>
</dbReference>
<sequence>MQKQLFKALTMQTLIPICVSFLPCFCAFYGAALRIDFVNWVYWGACIAVSFFPFLDPIAIIFFLPALRRRLFRSMSIRIVSFQSNNVGVDSRAFT</sequence>
<protein>
    <submittedName>
        <fullName evidence="2">Uncharacterized protein</fullName>
    </submittedName>
</protein>
<reference evidence="3" key="1">
    <citation type="submission" date="2010-08" db="EMBL/GenBank/DDBJ databases">
        <authorList>
            <consortium name="Caenorhabditis japonica Sequencing Consortium"/>
            <person name="Wilson R.K."/>
        </authorList>
    </citation>
    <scope>NUCLEOTIDE SEQUENCE [LARGE SCALE GENOMIC DNA]</scope>
    <source>
        <strain evidence="3">DF5081</strain>
    </source>
</reference>
<evidence type="ECO:0000313" key="3">
    <source>
        <dbReference type="Proteomes" id="UP000005237"/>
    </source>
</evidence>
<dbReference type="Proteomes" id="UP000005237">
    <property type="component" value="Unassembled WGS sequence"/>
</dbReference>
<evidence type="ECO:0000313" key="2">
    <source>
        <dbReference type="EnsemblMetazoa" id="CJA17979b.1"/>
    </source>
</evidence>
<dbReference type="PANTHER" id="PTHR45907">
    <property type="entry name" value="SERPENTINE RECEPTOR, CLASS J"/>
    <property type="match status" value="1"/>
</dbReference>
<reference evidence="2" key="2">
    <citation type="submission" date="2022-06" db="UniProtKB">
        <authorList>
            <consortium name="EnsemblMetazoa"/>
        </authorList>
    </citation>
    <scope>IDENTIFICATION</scope>
    <source>
        <strain evidence="2">DF5081</strain>
    </source>
</reference>
<proteinExistence type="predicted"/>
<feature type="transmembrane region" description="Helical" evidence="1">
    <location>
        <begin position="41"/>
        <end position="67"/>
    </location>
</feature>
<feature type="transmembrane region" description="Helical" evidence="1">
    <location>
        <begin position="12"/>
        <end position="35"/>
    </location>
</feature>
<keyword evidence="1" id="KW-1133">Transmembrane helix</keyword>
<dbReference type="PANTHER" id="PTHR45907:SF8">
    <property type="entry name" value="SERPENTINE RECEPTOR, CLASS J"/>
    <property type="match status" value="1"/>
</dbReference>
<keyword evidence="3" id="KW-1185">Reference proteome</keyword>